<feature type="compositionally biased region" description="Low complexity" evidence="1">
    <location>
        <begin position="220"/>
        <end position="235"/>
    </location>
</feature>
<evidence type="ECO:0000256" key="1">
    <source>
        <dbReference type="SAM" id="MobiDB-lite"/>
    </source>
</evidence>
<feature type="compositionally biased region" description="Acidic residues" evidence="1">
    <location>
        <begin position="104"/>
        <end position="114"/>
    </location>
</feature>
<accession>A0A844WC40</accession>
<evidence type="ECO:0000313" key="3">
    <source>
        <dbReference type="Proteomes" id="UP000443843"/>
    </source>
</evidence>
<dbReference type="AlphaFoldDB" id="A0A844WC40"/>
<name>A0A844WC40_9RHOB</name>
<proteinExistence type="predicted"/>
<dbReference type="Proteomes" id="UP000443843">
    <property type="component" value="Unassembled WGS sequence"/>
</dbReference>
<dbReference type="RefSeq" id="WP_160382735.1">
    <property type="nucleotide sequence ID" value="NZ_WNXQ01000005.1"/>
</dbReference>
<comment type="caution">
    <text evidence="2">The sequence shown here is derived from an EMBL/GenBank/DDBJ whole genome shotgun (WGS) entry which is preliminary data.</text>
</comment>
<protein>
    <submittedName>
        <fullName evidence="2">Uncharacterized protein</fullName>
    </submittedName>
</protein>
<feature type="compositionally biased region" description="Acidic residues" evidence="1">
    <location>
        <begin position="241"/>
        <end position="255"/>
    </location>
</feature>
<sequence>MLELLVVFGLASIGVFFTATTHEPEGAGNGRNARDGYGLDEEDGDEGGIGVLGIDVGRKGRKSRFRRAQAARAAARDGSASEAAAKALGVDTSAISELVSGDSLGDEVGEDLPESQDQTARTAATVDFNDTDRLEDDHAEDDLLDTWDQEDFAPDTGAPVDAVHGAPVHPRHPVVTHANTPRPARARPVGSKDDESFDETRNLLRAALIEDEAVTEAEEAAAAPAKRRPAPVATRKAPEPEMLDDDLDDLDDDEGPVAMPLSAEDGPPVIDDFDPNEDQIVIGYRPGEAGDGRIGISEDPHHPGTARVTLGGRVVAVVQNGYGKVHARHIELVQLGEAA</sequence>
<dbReference type="EMBL" id="WNXQ01000005">
    <property type="protein sequence ID" value="MWB78518.1"/>
    <property type="molecule type" value="Genomic_DNA"/>
</dbReference>
<organism evidence="2 3">
    <name type="scientific">Pseudooceanicola pacificus</name>
    <dbReference type="NCBI Taxonomy" id="2676438"/>
    <lineage>
        <taxon>Bacteria</taxon>
        <taxon>Pseudomonadati</taxon>
        <taxon>Pseudomonadota</taxon>
        <taxon>Alphaproteobacteria</taxon>
        <taxon>Rhodobacterales</taxon>
        <taxon>Paracoccaceae</taxon>
        <taxon>Pseudooceanicola</taxon>
    </lineage>
</organism>
<keyword evidence="3" id="KW-1185">Reference proteome</keyword>
<reference evidence="2 3" key="1">
    <citation type="submission" date="2019-11" db="EMBL/GenBank/DDBJ databases">
        <title>Pseudooceanicola pacifica sp. nov., isolated from deep-sea sediment of the Pacific Ocean.</title>
        <authorList>
            <person name="Lyu L."/>
        </authorList>
    </citation>
    <scope>NUCLEOTIDE SEQUENCE [LARGE SCALE GENOMIC DNA]</scope>
    <source>
        <strain evidence="2 3">216_PA32_1</strain>
    </source>
</reference>
<feature type="region of interest" description="Disordered" evidence="1">
    <location>
        <begin position="103"/>
        <end position="133"/>
    </location>
</feature>
<feature type="region of interest" description="Disordered" evidence="1">
    <location>
        <begin position="171"/>
        <end position="197"/>
    </location>
</feature>
<feature type="region of interest" description="Disordered" evidence="1">
    <location>
        <begin position="21"/>
        <end position="44"/>
    </location>
</feature>
<evidence type="ECO:0000313" key="2">
    <source>
        <dbReference type="EMBL" id="MWB78518.1"/>
    </source>
</evidence>
<feature type="region of interest" description="Disordered" evidence="1">
    <location>
        <begin position="217"/>
        <end position="270"/>
    </location>
</feature>
<gene>
    <name evidence="2" type="ORF">GLS40_10815</name>
</gene>